<dbReference type="AlphaFoldDB" id="W8VWM7"/>
<dbReference type="RefSeq" id="WP_041495577.1">
    <property type="nucleotide sequence ID" value="NZ_AP014548.1"/>
</dbReference>
<feature type="coiled-coil region" evidence="1">
    <location>
        <begin position="32"/>
        <end position="66"/>
    </location>
</feature>
<keyword evidence="2" id="KW-0472">Membrane</keyword>
<keyword evidence="4" id="KW-1185">Reference proteome</keyword>
<proteinExistence type="predicted"/>
<dbReference type="HOGENOM" id="CLU_080394_0_0_10"/>
<dbReference type="OrthoDB" id="1115172at2"/>
<feature type="coiled-coil region" evidence="1">
    <location>
        <begin position="98"/>
        <end position="125"/>
    </location>
</feature>
<accession>W8VWM7</accession>
<keyword evidence="2" id="KW-1133">Transmembrane helix</keyword>
<dbReference type="KEGG" id="nmf:NMS_0868"/>
<evidence type="ECO:0000256" key="1">
    <source>
        <dbReference type="SAM" id="Coils"/>
    </source>
</evidence>
<evidence type="ECO:0000313" key="4">
    <source>
        <dbReference type="Proteomes" id="UP000031760"/>
    </source>
</evidence>
<keyword evidence="1" id="KW-0175">Coiled coil</keyword>
<evidence type="ECO:0000313" key="3">
    <source>
        <dbReference type="EMBL" id="BAO54877.1"/>
    </source>
</evidence>
<protein>
    <submittedName>
        <fullName evidence="3">Uncharacterized protein</fullName>
    </submittedName>
</protein>
<organism evidence="3 4">
    <name type="scientific">Nonlabens marinus S1-08</name>
    <dbReference type="NCBI Taxonomy" id="1454201"/>
    <lineage>
        <taxon>Bacteria</taxon>
        <taxon>Pseudomonadati</taxon>
        <taxon>Bacteroidota</taxon>
        <taxon>Flavobacteriia</taxon>
        <taxon>Flavobacteriales</taxon>
        <taxon>Flavobacteriaceae</taxon>
        <taxon>Nonlabens</taxon>
    </lineage>
</organism>
<reference evidence="3 4" key="1">
    <citation type="journal article" date="2014" name="Proc. Natl. Acad. Sci. U.S.A.">
        <title>Functional characterization of flavobacteria rhodopsins reveals a unique class of light-driven chloride pump in bacteria.</title>
        <authorList>
            <person name="Yoshizawa S."/>
            <person name="Kumagai Y."/>
            <person name="Kim H."/>
            <person name="Ogura Y."/>
            <person name="Hayashi T."/>
            <person name="Iwasaki W."/>
            <person name="DeLong E.F."/>
            <person name="Kogure K."/>
        </authorList>
    </citation>
    <scope>NUCLEOTIDE SEQUENCE [LARGE SCALE GENOMIC DNA]</scope>
    <source>
        <strain evidence="3 4">S1-08</strain>
    </source>
</reference>
<gene>
    <name evidence="3" type="ORF">NMS_0868</name>
</gene>
<feature type="transmembrane region" description="Helical" evidence="2">
    <location>
        <begin position="12"/>
        <end position="29"/>
    </location>
</feature>
<evidence type="ECO:0000256" key="2">
    <source>
        <dbReference type="SAM" id="Phobius"/>
    </source>
</evidence>
<sequence length="293" mass="33337">MTTRQDNRFLKIIVGVVILLFILLAYWSYTTYQENENIKSSLTTEKERIEEELKNISIEYTSEIEKGNMLSNDLIAARERITRLRDSVINLEGSVAVMSRLRKELSKIKDERLELTAKISKLEASNKYLVRINDSTLAALNEEMIKSELKEETVAKLTENVKQAATLIPTNFKMDGVIVRNSGKQIINDRASRVDDLKVCFTLPENALAERGISSFYLQVINPENNVMGVAKTVSFDEKTLTYSKKVDFNYQGKELSICEMLDADVEKIVKGTYRVNLFNGPVRVGSNDLVFK</sequence>
<dbReference type="EMBL" id="AP014548">
    <property type="protein sequence ID" value="BAO54877.1"/>
    <property type="molecule type" value="Genomic_DNA"/>
</dbReference>
<name>W8VWM7_9FLAO</name>
<keyword evidence="2" id="KW-0812">Transmembrane</keyword>
<dbReference type="STRING" id="1454201.NMS_0868"/>
<dbReference type="Proteomes" id="UP000031760">
    <property type="component" value="Chromosome"/>
</dbReference>